<gene>
    <name evidence="2" type="ORF">G01um101477_169</name>
</gene>
<proteinExistence type="predicted"/>
<feature type="transmembrane region" description="Helical" evidence="1">
    <location>
        <begin position="238"/>
        <end position="257"/>
    </location>
</feature>
<name>A0A554JCU4_9BACT</name>
<feature type="transmembrane region" description="Helical" evidence="1">
    <location>
        <begin position="12"/>
        <end position="33"/>
    </location>
</feature>
<feature type="transmembrane region" description="Helical" evidence="1">
    <location>
        <begin position="186"/>
        <end position="207"/>
    </location>
</feature>
<dbReference type="EMBL" id="VMFF01000011">
    <property type="protein sequence ID" value="TSC66223.1"/>
    <property type="molecule type" value="Genomic_DNA"/>
</dbReference>
<reference evidence="2" key="1">
    <citation type="submission" date="2017-07" db="EMBL/GenBank/DDBJ databases">
        <title>Mechanisms for carbon and nitrogen cycling indicate functional differentiation within the Candidate Phyla Radiation.</title>
        <authorList>
            <person name="Danczak R.E."/>
            <person name="Johnston M.D."/>
            <person name="Kenah C."/>
            <person name="Slattery M."/>
            <person name="Wrighton K.C."/>
            <person name="Wilkins M.J."/>
        </authorList>
    </citation>
    <scope>NUCLEOTIDE SEQUENCE [LARGE SCALE GENOMIC DNA]</scope>
    <source>
        <strain evidence="2">Gr01-1014_77</strain>
    </source>
</reference>
<sequence>MIEPRVFSRWHKLVAIGVISFISFAGLEALAYISNLYQIQLYLQASGMIYFFMILWLYFLFDVHYKEESLISRNLSHYVVLRFKHFLKWEHLRYFQNYLILPGILYWGAVILIGINFQQYKLQQFIIIATSISLITCYTFFKEVFHKREINTNHFIILTYVKLYASWLIYAASLGIIWYYCFSPTIFYLVIFLVTFMLLYQALFQFAKLSLKHVFYVFIISALLSASSYFVYKLWNVNYFSAGLFMTAVYNLLWNIFYNKINNTLSGRVLAEQITIFVLIVVMVLGVTNFKARIDRCQF</sequence>
<evidence type="ECO:0000256" key="1">
    <source>
        <dbReference type="SAM" id="Phobius"/>
    </source>
</evidence>
<organism evidence="2">
    <name type="scientific">Candidatus Doudnabacteria bacterium Gr01-1014_77</name>
    <dbReference type="NCBI Taxonomy" id="2017133"/>
    <lineage>
        <taxon>Bacteria</taxon>
        <taxon>Candidatus Doudnaibacteriota</taxon>
    </lineage>
</organism>
<feature type="transmembrane region" description="Helical" evidence="1">
    <location>
        <begin position="161"/>
        <end position="180"/>
    </location>
</feature>
<keyword evidence="1" id="KW-0472">Membrane</keyword>
<protein>
    <submittedName>
        <fullName evidence="2">Uncharacterized protein</fullName>
    </submittedName>
</protein>
<keyword evidence="1" id="KW-0812">Transmembrane</keyword>
<dbReference type="Proteomes" id="UP000319613">
    <property type="component" value="Unassembled WGS sequence"/>
</dbReference>
<feature type="transmembrane region" description="Helical" evidence="1">
    <location>
        <begin position="98"/>
        <end position="117"/>
    </location>
</feature>
<keyword evidence="1" id="KW-1133">Transmembrane helix</keyword>
<feature type="transmembrane region" description="Helical" evidence="1">
    <location>
        <begin position="269"/>
        <end position="290"/>
    </location>
</feature>
<feature type="transmembrane region" description="Helical" evidence="1">
    <location>
        <begin position="123"/>
        <end position="141"/>
    </location>
</feature>
<accession>A0A554JCU4</accession>
<dbReference type="AlphaFoldDB" id="A0A554JCU4"/>
<feature type="transmembrane region" description="Helical" evidence="1">
    <location>
        <begin position="39"/>
        <end position="61"/>
    </location>
</feature>
<feature type="transmembrane region" description="Helical" evidence="1">
    <location>
        <begin position="214"/>
        <end position="232"/>
    </location>
</feature>
<evidence type="ECO:0000313" key="2">
    <source>
        <dbReference type="EMBL" id="TSC66223.1"/>
    </source>
</evidence>
<comment type="caution">
    <text evidence="2">The sequence shown here is derived from an EMBL/GenBank/DDBJ whole genome shotgun (WGS) entry which is preliminary data.</text>
</comment>